<feature type="domain" description="4'-phosphopantetheinyl transferase N-terminal" evidence="3">
    <location>
        <begin position="27"/>
        <end position="94"/>
    </location>
</feature>
<dbReference type="PANTHER" id="PTHR38096:SF1">
    <property type="entry name" value="ENTEROBACTIN SYNTHASE COMPONENT D"/>
    <property type="match status" value="1"/>
</dbReference>
<dbReference type="InterPro" id="IPR041354">
    <property type="entry name" value="4PPT_N"/>
</dbReference>
<organism evidence="4 5">
    <name type="scientific">Actinomadura fibrosa</name>
    <dbReference type="NCBI Taxonomy" id="111802"/>
    <lineage>
        <taxon>Bacteria</taxon>
        <taxon>Bacillati</taxon>
        <taxon>Actinomycetota</taxon>
        <taxon>Actinomycetes</taxon>
        <taxon>Streptosporangiales</taxon>
        <taxon>Thermomonosporaceae</taxon>
        <taxon>Actinomadura</taxon>
    </lineage>
</organism>
<evidence type="ECO:0000256" key="1">
    <source>
        <dbReference type="ARBA" id="ARBA00022679"/>
    </source>
</evidence>
<dbReference type="Proteomes" id="UP001597063">
    <property type="component" value="Unassembled WGS sequence"/>
</dbReference>
<sequence>MIERILPPGVAVAAAYDDPAEAVLHPEERPAVARAVDKRRREFTTVRWCARRALADLGLPPAPIVPGDKGAPRWPGGVVGSMTHCDGYRAAAVARAGDVKALGVDAEPHGPLPDGVLDAIAREEELPRLDGLRRASPDVHWDRLLFCAKEAVYKAWFPVARRWLGFEDASLVLDPGGTFTAELLITDGPFTGFEGRWTTGRGIIATAIAVPAERA</sequence>
<dbReference type="Pfam" id="PF01648">
    <property type="entry name" value="ACPS"/>
    <property type="match status" value="1"/>
</dbReference>
<dbReference type="InterPro" id="IPR037143">
    <property type="entry name" value="4-PPantetheinyl_Trfase_dom_sf"/>
</dbReference>
<dbReference type="InterPro" id="IPR003542">
    <property type="entry name" value="Enbac_synth_compD-like"/>
</dbReference>
<dbReference type="SUPFAM" id="SSF56214">
    <property type="entry name" value="4'-phosphopantetheinyl transferase"/>
    <property type="match status" value="2"/>
</dbReference>
<evidence type="ECO:0000313" key="5">
    <source>
        <dbReference type="Proteomes" id="UP001597063"/>
    </source>
</evidence>
<dbReference type="Pfam" id="PF17837">
    <property type="entry name" value="4PPT_N"/>
    <property type="match status" value="1"/>
</dbReference>
<keyword evidence="5" id="KW-1185">Reference proteome</keyword>
<dbReference type="PANTHER" id="PTHR38096">
    <property type="entry name" value="ENTEROBACTIN SYNTHASE COMPONENT D"/>
    <property type="match status" value="1"/>
</dbReference>
<comment type="caution">
    <text evidence="4">The sequence shown here is derived from an EMBL/GenBank/DDBJ whole genome shotgun (WGS) entry which is preliminary data.</text>
</comment>
<dbReference type="PRINTS" id="PR01399">
    <property type="entry name" value="ENTSNTHTASED"/>
</dbReference>
<dbReference type="InterPro" id="IPR008278">
    <property type="entry name" value="4-PPantetheinyl_Trfase_dom"/>
</dbReference>
<feature type="domain" description="4'-phosphopantetheinyl transferase" evidence="2">
    <location>
        <begin position="102"/>
        <end position="190"/>
    </location>
</feature>
<evidence type="ECO:0000259" key="3">
    <source>
        <dbReference type="Pfam" id="PF17837"/>
    </source>
</evidence>
<evidence type="ECO:0000313" key="4">
    <source>
        <dbReference type="EMBL" id="MFD0691032.1"/>
    </source>
</evidence>
<gene>
    <name evidence="4" type="ORF">ACFQZM_41530</name>
</gene>
<evidence type="ECO:0000259" key="2">
    <source>
        <dbReference type="Pfam" id="PF01648"/>
    </source>
</evidence>
<proteinExistence type="predicted"/>
<keyword evidence="1 4" id="KW-0808">Transferase</keyword>
<name>A0ABW2XYU9_9ACTN</name>
<dbReference type="EMBL" id="JBHTGP010000026">
    <property type="protein sequence ID" value="MFD0691032.1"/>
    <property type="molecule type" value="Genomic_DNA"/>
</dbReference>
<dbReference type="GO" id="GO:0016740">
    <property type="term" value="F:transferase activity"/>
    <property type="evidence" value="ECO:0007669"/>
    <property type="project" value="UniProtKB-KW"/>
</dbReference>
<protein>
    <submittedName>
        <fullName evidence="4">4'-phosphopantetheinyl transferase</fullName>
    </submittedName>
</protein>
<accession>A0ABW2XYU9</accession>
<dbReference type="RefSeq" id="WP_131763423.1">
    <property type="nucleotide sequence ID" value="NZ_CAACUY010000334.1"/>
</dbReference>
<reference evidence="5" key="1">
    <citation type="journal article" date="2019" name="Int. J. Syst. Evol. Microbiol.">
        <title>The Global Catalogue of Microorganisms (GCM) 10K type strain sequencing project: providing services to taxonomists for standard genome sequencing and annotation.</title>
        <authorList>
            <consortium name="The Broad Institute Genomics Platform"/>
            <consortium name="The Broad Institute Genome Sequencing Center for Infectious Disease"/>
            <person name="Wu L."/>
            <person name="Ma J."/>
        </authorList>
    </citation>
    <scope>NUCLEOTIDE SEQUENCE [LARGE SCALE GENOMIC DNA]</scope>
    <source>
        <strain evidence="5">JCM 9371</strain>
    </source>
</reference>
<dbReference type="Gene3D" id="3.90.470.20">
    <property type="entry name" value="4'-phosphopantetheinyl transferase domain"/>
    <property type="match status" value="1"/>
</dbReference>